<dbReference type="Gene3D" id="3.30.710.10">
    <property type="entry name" value="Potassium Channel Kv1.1, Chain A"/>
    <property type="match status" value="2"/>
</dbReference>
<dbReference type="RefSeq" id="XP_025837639.1">
    <property type="nucleotide sequence ID" value="XM_025981854.1"/>
</dbReference>
<evidence type="ECO:0000313" key="4">
    <source>
        <dbReference type="RefSeq" id="XP_025837639.1"/>
    </source>
</evidence>
<feature type="domain" description="BTB" evidence="2">
    <location>
        <begin position="304"/>
        <end position="372"/>
    </location>
</feature>
<evidence type="ECO:0000256" key="1">
    <source>
        <dbReference type="ARBA" id="ARBA00022737"/>
    </source>
</evidence>
<dbReference type="PROSITE" id="PS50097">
    <property type="entry name" value="BTB"/>
    <property type="match status" value="2"/>
</dbReference>
<keyword evidence="1" id="KW-0677">Repeat</keyword>
<dbReference type="InParanoid" id="A0A7F5RNN5"/>
<dbReference type="GeneID" id="112906838"/>
<reference evidence="4" key="1">
    <citation type="submission" date="2025-08" db="UniProtKB">
        <authorList>
            <consortium name="RefSeq"/>
        </authorList>
    </citation>
    <scope>IDENTIFICATION</scope>
    <source>
        <tissue evidence="4">Entire body</tissue>
    </source>
</reference>
<dbReference type="FunCoup" id="A0A7F5RNN5">
    <property type="interactions" value="509"/>
</dbReference>
<dbReference type="OrthoDB" id="1893551at2759"/>
<dbReference type="KEGG" id="apln:112906838"/>
<dbReference type="CDD" id="cd18500">
    <property type="entry name" value="BACK_IBtk"/>
    <property type="match status" value="1"/>
</dbReference>
<proteinExistence type="predicted"/>
<dbReference type="AlphaFoldDB" id="A0A7F5RNN5"/>
<accession>A0A7F5RNN5</accession>
<name>A0A7F5RNN5_AGRPL</name>
<protein>
    <submittedName>
        <fullName evidence="4">Inhibitor of Bruton tyrosine kinase-like</fullName>
    </submittedName>
</protein>
<gene>
    <name evidence="4" type="primary">LOC112906838</name>
</gene>
<organism evidence="3 4">
    <name type="scientific">Agrilus planipennis</name>
    <name type="common">Emerald ash borer</name>
    <name type="synonym">Agrilus marcopoli</name>
    <dbReference type="NCBI Taxonomy" id="224129"/>
    <lineage>
        <taxon>Eukaryota</taxon>
        <taxon>Metazoa</taxon>
        <taxon>Ecdysozoa</taxon>
        <taxon>Arthropoda</taxon>
        <taxon>Hexapoda</taxon>
        <taxon>Insecta</taxon>
        <taxon>Pterygota</taxon>
        <taxon>Neoptera</taxon>
        <taxon>Endopterygota</taxon>
        <taxon>Coleoptera</taxon>
        <taxon>Polyphaga</taxon>
        <taxon>Elateriformia</taxon>
        <taxon>Buprestoidea</taxon>
        <taxon>Buprestidae</taxon>
        <taxon>Agrilinae</taxon>
        <taxon>Agrilus</taxon>
    </lineage>
</organism>
<feature type="domain" description="BTB" evidence="2">
    <location>
        <begin position="140"/>
        <end position="204"/>
    </location>
</feature>
<evidence type="ECO:0000313" key="3">
    <source>
        <dbReference type="Proteomes" id="UP000192223"/>
    </source>
</evidence>
<sequence length="764" mass="87607">LWRETYPQFSKCVYSISRGLKVTHVALNDNEVLFVTNTGEAFQGNIKPRKGKPEITAEHQKKSVSLEFPEKGDCQMLKLKKIPRIHRGLAIYSDLKGLNFAVLQTNPRTYQRLFPNISPSLILEDMRFLLEKADEEDDIHDVIFKVNNYKFPAHKYICALASNKLEGMFSDCGNNAYIEIENESEYIFASLLSYIYTGACDLLDSSKFKECCNTYSQSLKKHDKGKEKEAESIDKYSASPNTKTISCKDNPLFALRDLAKKLGLKELFRYLEGVTFLNGIPKFKHLLSECRPRKPKKELLPQFYDVHIMSKDQKQISAHKCILVARIEYFESLFSVRWSSNSSPKKISLPFPHAVLDLLIDYLYTDEVPPNVQFEVDLACNLLIAADHFLLERLKEICELAISSHLSLKNVAQLIQFSYDYNACQLKDCCMEFILQNLPALLELHTLEAVDENILVDLSEFYSKFNRDISHRVLTPYSNAPCDDDIVFAENHCSITFTDPGDDEIIVRNIPKSAKKRNRTRKSSGNSFRKELPLDEIIDNSLNCNYDKENSNDDRLETDNVKYVFATKQGDAVKNRVETIMNAKKTVSNDIDRSSSTMLPLRHEDDLDEEEFPYLGKCTSHNLLSQSPGKSEKGECKLKFTKLSQKQRKRLSSECSTTEKEVSGLSVSPKNPWKILRDPNNLIDSLDVKSTIDSIITDEKKMKENFVKMKTKSLFYTQIEDHAIEDLLKFYNADKVYDEIITVARVQNTVIASPLWIHSNRSKT</sequence>
<dbReference type="InterPro" id="IPR011333">
    <property type="entry name" value="SKP1/BTB/POZ_sf"/>
</dbReference>
<dbReference type="Pfam" id="PF00651">
    <property type="entry name" value="BTB"/>
    <property type="match status" value="2"/>
</dbReference>
<feature type="non-terminal residue" evidence="4">
    <location>
        <position position="1"/>
    </location>
</feature>
<dbReference type="Proteomes" id="UP000192223">
    <property type="component" value="Unplaced"/>
</dbReference>
<keyword evidence="3" id="KW-1185">Reference proteome</keyword>
<dbReference type="PANTHER" id="PTHR22872">
    <property type="entry name" value="BTK-BINDING PROTEIN-RELATED"/>
    <property type="match status" value="1"/>
</dbReference>
<dbReference type="SUPFAM" id="SSF54695">
    <property type="entry name" value="POZ domain"/>
    <property type="match status" value="2"/>
</dbReference>
<dbReference type="SMART" id="SM00225">
    <property type="entry name" value="BTB"/>
    <property type="match status" value="2"/>
</dbReference>
<evidence type="ECO:0000259" key="2">
    <source>
        <dbReference type="PROSITE" id="PS50097"/>
    </source>
</evidence>
<dbReference type="InterPro" id="IPR000210">
    <property type="entry name" value="BTB/POZ_dom"/>
</dbReference>
<dbReference type="InterPro" id="IPR051625">
    <property type="entry name" value="Signaling_Regulatory_Domain"/>
</dbReference>
<dbReference type="PANTHER" id="PTHR22872:SF2">
    <property type="entry name" value="INHIBITOR OF BRUTON TYROSINE KINASE"/>
    <property type="match status" value="1"/>
</dbReference>